<dbReference type="AlphaFoldDB" id="A0AAU9K4X8"/>
<dbReference type="EMBL" id="CAJZBQ010000060">
    <property type="protein sequence ID" value="CAG9334852.1"/>
    <property type="molecule type" value="Genomic_DNA"/>
</dbReference>
<accession>A0AAU9K4X8</accession>
<evidence type="ECO:0000313" key="2">
    <source>
        <dbReference type="Proteomes" id="UP001162131"/>
    </source>
</evidence>
<comment type="caution">
    <text evidence="1">The sequence shown here is derived from an EMBL/GenBank/DDBJ whole genome shotgun (WGS) entry which is preliminary data.</text>
</comment>
<keyword evidence="2" id="KW-1185">Reference proteome</keyword>
<protein>
    <recommendedName>
        <fullName evidence="3">SF-assemblin</fullName>
    </recommendedName>
</protein>
<sequence length="225" mass="26146">MDLERVTTSRQGRRTSMQNLSDSIGTLNREILQGVQTLRSQLTYDVYAHNQKLSSLAQELNRLQHARSQQIVTRNEVQERLQKFLHTHKQNIMQQTAVYRNNAHQKSEKLREDNGKIQKGYNNRASNLKTLLNDTAEINRYLESQESVLQDTLNSHETSTPFVNFINVWKKKKDDIAKVIKDKNDFLNEMDSKLDQDSAKLIADLTILSNNLDRSLSLLEKKCEF</sequence>
<evidence type="ECO:0000313" key="1">
    <source>
        <dbReference type="EMBL" id="CAG9334852.1"/>
    </source>
</evidence>
<name>A0AAU9K4X8_9CILI</name>
<organism evidence="1 2">
    <name type="scientific">Blepharisma stoltei</name>
    <dbReference type="NCBI Taxonomy" id="1481888"/>
    <lineage>
        <taxon>Eukaryota</taxon>
        <taxon>Sar</taxon>
        <taxon>Alveolata</taxon>
        <taxon>Ciliophora</taxon>
        <taxon>Postciliodesmatophora</taxon>
        <taxon>Heterotrichea</taxon>
        <taxon>Heterotrichida</taxon>
        <taxon>Blepharismidae</taxon>
        <taxon>Blepharisma</taxon>
    </lineage>
</organism>
<reference evidence="1" key="1">
    <citation type="submission" date="2021-09" db="EMBL/GenBank/DDBJ databases">
        <authorList>
            <consortium name="AG Swart"/>
            <person name="Singh M."/>
            <person name="Singh A."/>
            <person name="Seah K."/>
            <person name="Emmerich C."/>
        </authorList>
    </citation>
    <scope>NUCLEOTIDE SEQUENCE</scope>
    <source>
        <strain evidence="1">ATCC30299</strain>
    </source>
</reference>
<dbReference type="Proteomes" id="UP001162131">
    <property type="component" value="Unassembled WGS sequence"/>
</dbReference>
<gene>
    <name evidence="1" type="ORF">BSTOLATCC_MIC62437</name>
</gene>
<evidence type="ECO:0008006" key="3">
    <source>
        <dbReference type="Google" id="ProtNLM"/>
    </source>
</evidence>
<proteinExistence type="predicted"/>